<dbReference type="KEGG" id="meh:M301_2181"/>
<evidence type="ECO:0000313" key="4">
    <source>
        <dbReference type="Proteomes" id="UP000000383"/>
    </source>
</evidence>
<dbReference type="Pfam" id="PF12147">
    <property type="entry name" value="Methyltransf_20"/>
    <property type="match status" value="1"/>
</dbReference>
<dbReference type="RefSeq" id="WP_013148857.1">
    <property type="nucleotide sequence ID" value="NC_014207.1"/>
</dbReference>
<dbReference type="AlphaFoldDB" id="D7DL78"/>
<evidence type="ECO:0000259" key="1">
    <source>
        <dbReference type="Pfam" id="PF12146"/>
    </source>
</evidence>
<name>D7DL78_METV0</name>
<dbReference type="InterPro" id="IPR022742">
    <property type="entry name" value="Hydrolase_4"/>
</dbReference>
<dbReference type="FunFam" id="3.40.50.1820:FF:000201">
    <property type="entry name" value="Alpha/beta fold hydrolase"/>
    <property type="match status" value="1"/>
</dbReference>
<dbReference type="InterPro" id="IPR051044">
    <property type="entry name" value="MAG_DAG_Lipase"/>
</dbReference>
<accession>D7DL78</accession>
<dbReference type="Gene3D" id="3.40.50.1820">
    <property type="entry name" value="alpha/beta hydrolase"/>
    <property type="match status" value="1"/>
</dbReference>
<feature type="domain" description="Methyltransferase" evidence="2">
    <location>
        <begin position="280"/>
        <end position="590"/>
    </location>
</feature>
<dbReference type="EMBL" id="CP002056">
    <property type="protein sequence ID" value="ADI30549.1"/>
    <property type="molecule type" value="Genomic_DNA"/>
</dbReference>
<evidence type="ECO:0000259" key="2">
    <source>
        <dbReference type="Pfam" id="PF12147"/>
    </source>
</evidence>
<gene>
    <name evidence="3" type="ordered locus">M301_2181</name>
</gene>
<dbReference type="Gene3D" id="3.40.50.150">
    <property type="entry name" value="Vaccinia Virus protein VP39"/>
    <property type="match status" value="1"/>
</dbReference>
<dbReference type="eggNOG" id="COG2267">
    <property type="taxonomic scope" value="Bacteria"/>
</dbReference>
<dbReference type="InterPro" id="IPR029058">
    <property type="entry name" value="AB_hydrolase_fold"/>
</dbReference>
<reference evidence="3 4" key="2">
    <citation type="journal article" date="2011" name="J. Bacteriol.">
        <title>Genomes of three methylotrophs from a single niche uncover genetic and metabolic divergence of Methylophilaceae.</title>
        <authorList>
            <person name="Lapidus A."/>
            <person name="Clum A."/>
            <person name="Labutti K."/>
            <person name="Kaluzhnaya M.G."/>
            <person name="Lim S."/>
            <person name="Beck D.A."/>
            <person name="Glavina Del Rio T."/>
            <person name="Nolan M."/>
            <person name="Mavromatis K."/>
            <person name="Huntemann M."/>
            <person name="Lucas S."/>
            <person name="Lidstrom M.E."/>
            <person name="Ivanova N."/>
            <person name="Chistoserdova L."/>
        </authorList>
    </citation>
    <scope>NUCLEOTIDE SEQUENCE [LARGE SCALE GENOMIC DNA]</scope>
    <source>
        <strain evidence="3 4">301</strain>
    </source>
</reference>
<keyword evidence="3" id="KW-0378">Hydrolase</keyword>
<sequence length="591" mass="65892">MIRVAEEHTFTAIDGAEIFYRHWPSQQQGNNKRAIILFHRGHEHSGRQQDVVDGLNMPEYDCFAWDARGLGKSPGVRGYAENFGVLVKDADVFARHICSKHGFEMEDISVIAQSVGGVIAAAWVHDYAPNIRSLVLASPALKVKLYVPFARASLALMQALGLTKLVPALAFVNSYVKAKWLTHDETRIASYDNDPLITRPIAVNILLELYDTAERLVKDAAAITTPTQFLVSGSDWVVHQQPVKDLYEKLGASSKEYHEFEGFFHDTLGEKDRHLPLAKAREFIEKQFSTAFAEPSLTNADLSGYTFDEAEQLKKPLPTFSLKNLYFAATRANIRFGSNMSHGLKLSVDTGFDSGSTLDYVYENKARSRTFVGGALGEIIDRTYLNAIGWRGIRVRKIHNEAMLAKAAALLRAAQKPVRMMDIAAGHGRYVLDAALAVKADHVLMRDYSELNVTAGRAMIKQHSLENTAQFELADAFDAASIAAVTPKPTLAIVSGLYELFPENSLIQTSLKGVHAALEDDGYLVYTNQPWHPQLELIARTLTSHRQNKAWVMRRRTQREMDQLVAAAGFEKIDQLTDTWGIFSVSLAKRR</sequence>
<reference evidence="4" key="1">
    <citation type="submission" date="2010-05" db="EMBL/GenBank/DDBJ databases">
        <title>Complete sequence of Methylotenera sp. 301.</title>
        <authorList>
            <person name="Lucas S."/>
            <person name="Copeland A."/>
            <person name="Lapidus A."/>
            <person name="Cheng J.-F."/>
            <person name="Bruce D."/>
            <person name="Goodwin L."/>
            <person name="Pitluck S."/>
            <person name="Clum A."/>
            <person name="Land M."/>
            <person name="Hauser L."/>
            <person name="Kyrpides N."/>
            <person name="Ivanova N."/>
            <person name="Chistoservova L."/>
            <person name="Kalyuzhnaya M."/>
            <person name="Woyke T."/>
        </authorList>
    </citation>
    <scope>NUCLEOTIDE SEQUENCE [LARGE SCALE GENOMIC DNA]</scope>
    <source>
        <strain evidence="4">301</strain>
    </source>
</reference>
<dbReference type="InterPro" id="IPR022744">
    <property type="entry name" value="MeTrfase_dom_put"/>
</dbReference>
<dbReference type="STRING" id="666681.M301_2181"/>
<keyword evidence="4" id="KW-1185">Reference proteome</keyword>
<dbReference type="Proteomes" id="UP000000383">
    <property type="component" value="Chromosome"/>
</dbReference>
<dbReference type="InterPro" id="IPR029063">
    <property type="entry name" value="SAM-dependent_MTases_sf"/>
</dbReference>
<proteinExistence type="predicted"/>
<organism evidence="3 4">
    <name type="scientific">Methylotenera versatilis (strain 301)</name>
    <dbReference type="NCBI Taxonomy" id="666681"/>
    <lineage>
        <taxon>Bacteria</taxon>
        <taxon>Pseudomonadati</taxon>
        <taxon>Pseudomonadota</taxon>
        <taxon>Betaproteobacteria</taxon>
        <taxon>Nitrosomonadales</taxon>
        <taxon>Methylophilaceae</taxon>
        <taxon>Methylotenera</taxon>
    </lineage>
</organism>
<dbReference type="SUPFAM" id="SSF53335">
    <property type="entry name" value="S-adenosyl-L-methionine-dependent methyltransferases"/>
    <property type="match status" value="1"/>
</dbReference>
<dbReference type="SUPFAM" id="SSF53474">
    <property type="entry name" value="alpha/beta-Hydrolases"/>
    <property type="match status" value="1"/>
</dbReference>
<evidence type="ECO:0000313" key="3">
    <source>
        <dbReference type="EMBL" id="ADI30549.1"/>
    </source>
</evidence>
<protein>
    <submittedName>
        <fullName evidence="3">Alpha/beta hydrolase fold protein</fullName>
    </submittedName>
</protein>
<feature type="domain" description="Serine aminopeptidase S33" evidence="1">
    <location>
        <begin position="30"/>
        <end position="272"/>
    </location>
</feature>
<dbReference type="Pfam" id="PF12146">
    <property type="entry name" value="Hydrolase_4"/>
    <property type="match status" value="1"/>
</dbReference>
<dbReference type="HOGENOM" id="CLU_038914_0_0_4"/>
<dbReference type="GO" id="GO:0016787">
    <property type="term" value="F:hydrolase activity"/>
    <property type="evidence" value="ECO:0007669"/>
    <property type="project" value="UniProtKB-KW"/>
</dbReference>
<dbReference type="MEROPS" id="S33.A54"/>
<dbReference type="PANTHER" id="PTHR11614">
    <property type="entry name" value="PHOSPHOLIPASE-RELATED"/>
    <property type="match status" value="1"/>
</dbReference>